<evidence type="ECO:0000256" key="2">
    <source>
        <dbReference type="ARBA" id="ARBA00022670"/>
    </source>
</evidence>
<keyword evidence="3" id="KW-0479">Metal-binding</keyword>
<dbReference type="GO" id="GO:0006508">
    <property type="term" value="P:proteolysis"/>
    <property type="evidence" value="ECO:0007669"/>
    <property type="project" value="UniProtKB-KW"/>
</dbReference>
<dbReference type="Pfam" id="PF01447">
    <property type="entry name" value="Peptidase_M4"/>
    <property type="match status" value="1"/>
</dbReference>
<keyword evidence="4 9" id="KW-0732">Signal</keyword>
<keyword evidence="7 9" id="KW-0482">Metalloprotease</keyword>
<dbReference type="AlphaFoldDB" id="A0A9E8SF01"/>
<evidence type="ECO:0000313" key="13">
    <source>
        <dbReference type="EMBL" id="WAC03302.1"/>
    </source>
</evidence>
<dbReference type="PANTHER" id="PTHR33794:SF1">
    <property type="entry name" value="BACILLOLYSIN"/>
    <property type="match status" value="1"/>
</dbReference>
<evidence type="ECO:0000259" key="11">
    <source>
        <dbReference type="Pfam" id="PF02868"/>
    </source>
</evidence>
<proteinExistence type="inferred from homology"/>
<evidence type="ECO:0000256" key="8">
    <source>
        <dbReference type="PIRSR" id="PIRSR623612-1"/>
    </source>
</evidence>
<evidence type="ECO:0000256" key="7">
    <source>
        <dbReference type="ARBA" id="ARBA00023049"/>
    </source>
</evidence>
<dbReference type="KEGG" id="lnu:N7U66_07000"/>
<keyword evidence="9" id="KW-0964">Secreted</keyword>
<gene>
    <name evidence="13" type="ORF">N7U66_07000</name>
</gene>
<reference evidence="13" key="1">
    <citation type="submission" date="2022-11" db="EMBL/GenBank/DDBJ databases">
        <title>Lacinutrix neustonica HL-RS19T sp. nov., isolated from the surface microlayer sample of brackish Lake Shihwa.</title>
        <authorList>
            <person name="Choi J.Y."/>
            <person name="Hwang C.Y."/>
        </authorList>
    </citation>
    <scope>NUCLEOTIDE SEQUENCE</scope>
    <source>
        <strain evidence="13">HL-RS19</strain>
    </source>
</reference>
<dbReference type="InterPro" id="IPR023612">
    <property type="entry name" value="Peptidase_M4"/>
</dbReference>
<dbReference type="RefSeq" id="WP_267677880.1">
    <property type="nucleotide sequence ID" value="NZ_CP113088.1"/>
</dbReference>
<dbReference type="Gene3D" id="3.10.450.490">
    <property type="match status" value="1"/>
</dbReference>
<feature type="signal peptide" evidence="9">
    <location>
        <begin position="1"/>
        <end position="19"/>
    </location>
</feature>
<dbReference type="InterPro" id="IPR001570">
    <property type="entry name" value="Peptidase_M4_C_domain"/>
</dbReference>
<feature type="domain" description="FTP" evidence="12">
    <location>
        <begin position="101"/>
        <end position="136"/>
    </location>
</feature>
<dbReference type="Proteomes" id="UP001164705">
    <property type="component" value="Chromosome"/>
</dbReference>
<dbReference type="PANTHER" id="PTHR33794">
    <property type="entry name" value="BACILLOLYSIN"/>
    <property type="match status" value="1"/>
</dbReference>
<dbReference type="Gene3D" id="1.10.390.10">
    <property type="entry name" value="Neutral Protease Domain 2"/>
    <property type="match status" value="1"/>
</dbReference>
<feature type="domain" description="Peptidase M4 C-terminal" evidence="11">
    <location>
        <begin position="337"/>
        <end position="434"/>
    </location>
</feature>
<dbReference type="InterPro" id="IPR050728">
    <property type="entry name" value="Zinc_Metalloprotease_M4"/>
</dbReference>
<evidence type="ECO:0000256" key="3">
    <source>
        <dbReference type="ARBA" id="ARBA00022723"/>
    </source>
</evidence>
<dbReference type="InterPro" id="IPR011096">
    <property type="entry name" value="FTP_domain"/>
</dbReference>
<dbReference type="GO" id="GO:0005576">
    <property type="term" value="C:extracellular region"/>
    <property type="evidence" value="ECO:0007669"/>
    <property type="project" value="UniProtKB-SubCell"/>
</dbReference>
<evidence type="ECO:0000313" key="14">
    <source>
        <dbReference type="Proteomes" id="UP001164705"/>
    </source>
</evidence>
<evidence type="ECO:0000256" key="6">
    <source>
        <dbReference type="ARBA" id="ARBA00022833"/>
    </source>
</evidence>
<comment type="similarity">
    <text evidence="1 9">Belongs to the peptidase M4 family.</text>
</comment>
<dbReference type="GO" id="GO:0004222">
    <property type="term" value="F:metalloendopeptidase activity"/>
    <property type="evidence" value="ECO:0007669"/>
    <property type="project" value="UniProtKB-UniRule"/>
</dbReference>
<comment type="subcellular location">
    <subcellularLocation>
        <location evidence="9">Secreted</location>
    </subcellularLocation>
</comment>
<keyword evidence="5 9" id="KW-0378">Hydrolase</keyword>
<feature type="domain" description="Peptidase M4" evidence="10">
    <location>
        <begin position="250"/>
        <end position="333"/>
    </location>
</feature>
<dbReference type="GO" id="GO:0046872">
    <property type="term" value="F:metal ion binding"/>
    <property type="evidence" value="ECO:0007669"/>
    <property type="project" value="UniProtKB-UniRule"/>
</dbReference>
<feature type="active site" evidence="8">
    <location>
        <position position="327"/>
    </location>
</feature>
<organism evidence="13 14">
    <name type="scientific">Lacinutrix neustonica</name>
    <dbReference type="NCBI Taxonomy" id="2980107"/>
    <lineage>
        <taxon>Bacteria</taxon>
        <taxon>Pseudomonadati</taxon>
        <taxon>Bacteroidota</taxon>
        <taxon>Flavobacteriia</taxon>
        <taxon>Flavobacteriales</taxon>
        <taxon>Flavobacteriaceae</taxon>
        <taxon>Lacinutrix</taxon>
    </lineage>
</organism>
<evidence type="ECO:0000256" key="4">
    <source>
        <dbReference type="ARBA" id="ARBA00022729"/>
    </source>
</evidence>
<dbReference type="Gene3D" id="3.10.170.10">
    <property type="match status" value="1"/>
</dbReference>
<sequence length="443" mass="48924">MKILKLLAICLLFTSTVFAQNLRKSISDFQTKTKASVTINSISGVPEFIMFKNNNTLKVEGATLNVKAFNFLETNKRVYGINDVNVSFGSLKIQQDTYSSRRVVLQQLHDGVPVYDGKLLFHFNKQKDLTAINGNYIPNIKINAVPNLSKEEAQVIALQDVYNQEINYSGASLLVHDTKLYVFNKGLAGGIQSANYLVYEVEVRNNSDVREFLFVDAHSGVVIEQYTGIAHALDRTIYENNTGNTVWQEGDAFPASLTIWQQNEVVASGHAYHFFNNAFGYASYDGADAPMRTVNNDPNISCPNANWNGSTANYCDGTAADDVIAHEWGHAYTGGTSGLIYQWQSGAINESYSDIWGETIDLLNSYEDGGENNAVRTLQTCGESNRWKIGEDATAFGGNIRDMWNPTCKGDPGKVTDGQYLCGTTDSGGVHINCEFQTMLMLC</sequence>
<evidence type="ECO:0000259" key="12">
    <source>
        <dbReference type="Pfam" id="PF07504"/>
    </source>
</evidence>
<evidence type="ECO:0000256" key="1">
    <source>
        <dbReference type="ARBA" id="ARBA00009388"/>
    </source>
</evidence>
<evidence type="ECO:0000256" key="5">
    <source>
        <dbReference type="ARBA" id="ARBA00022801"/>
    </source>
</evidence>
<comment type="cofactor">
    <cofactor evidence="9">
        <name>Zn(2+)</name>
        <dbReference type="ChEBI" id="CHEBI:29105"/>
    </cofactor>
</comment>
<dbReference type="InterPro" id="IPR013856">
    <property type="entry name" value="Peptidase_M4_domain"/>
</dbReference>
<name>A0A9E8SF01_9FLAO</name>
<dbReference type="EC" id="3.4.24.-" evidence="9"/>
<protein>
    <recommendedName>
        <fullName evidence="9">Neutral metalloproteinase</fullName>
        <ecNumber evidence="9">3.4.24.-</ecNumber>
    </recommendedName>
</protein>
<dbReference type="EMBL" id="CP113088">
    <property type="protein sequence ID" value="WAC03302.1"/>
    <property type="molecule type" value="Genomic_DNA"/>
</dbReference>
<dbReference type="PRINTS" id="PR00730">
    <property type="entry name" value="THERMOLYSIN"/>
</dbReference>
<keyword evidence="6 9" id="KW-0862">Zinc</keyword>
<dbReference type="Pfam" id="PF07504">
    <property type="entry name" value="FTP"/>
    <property type="match status" value="1"/>
</dbReference>
<keyword evidence="2 9" id="KW-0645">Protease</keyword>
<feature type="active site" description="Proton donor" evidence="8">
    <location>
        <position position="431"/>
    </location>
</feature>
<evidence type="ECO:0000259" key="10">
    <source>
        <dbReference type="Pfam" id="PF01447"/>
    </source>
</evidence>
<accession>A0A9E8SF01</accession>
<evidence type="ECO:0000256" key="9">
    <source>
        <dbReference type="RuleBase" id="RU366073"/>
    </source>
</evidence>
<dbReference type="InterPro" id="IPR027268">
    <property type="entry name" value="Peptidase_M4/M1_CTD_sf"/>
</dbReference>
<keyword evidence="14" id="KW-1185">Reference proteome</keyword>
<dbReference type="SUPFAM" id="SSF55486">
    <property type="entry name" value="Metalloproteases ('zincins'), catalytic domain"/>
    <property type="match status" value="1"/>
</dbReference>
<comment type="function">
    <text evidence="9">Extracellular zinc metalloprotease.</text>
</comment>
<feature type="chain" id="PRO_5039740976" description="Neutral metalloproteinase" evidence="9">
    <location>
        <begin position="20"/>
        <end position="443"/>
    </location>
</feature>
<dbReference type="Pfam" id="PF02868">
    <property type="entry name" value="Peptidase_M4_C"/>
    <property type="match status" value="1"/>
</dbReference>